<dbReference type="EMBL" id="BEGY01000088">
    <property type="protein sequence ID" value="GAX82932.1"/>
    <property type="molecule type" value="Genomic_DNA"/>
</dbReference>
<comment type="caution">
    <text evidence="3">The sequence shown here is derived from an EMBL/GenBank/DDBJ whole genome shotgun (WGS) entry which is preliminary data.</text>
</comment>
<dbReference type="PANTHER" id="PTHR46917:SF1">
    <property type="entry name" value="MORN REPEAT-CONTAINING PROTEIN 2"/>
    <property type="match status" value="1"/>
</dbReference>
<keyword evidence="1" id="KW-0677">Repeat</keyword>
<dbReference type="Proteomes" id="UP000232323">
    <property type="component" value="Unassembled WGS sequence"/>
</dbReference>
<name>A0A250XJ42_9CHLO</name>
<feature type="compositionally biased region" description="Basic and acidic residues" evidence="2">
    <location>
        <begin position="42"/>
        <end position="55"/>
    </location>
</feature>
<proteinExistence type="predicted"/>
<feature type="region of interest" description="Disordered" evidence="2">
    <location>
        <begin position="38"/>
        <end position="68"/>
    </location>
</feature>
<evidence type="ECO:0000256" key="1">
    <source>
        <dbReference type="ARBA" id="ARBA00022737"/>
    </source>
</evidence>
<evidence type="ECO:0000256" key="2">
    <source>
        <dbReference type="SAM" id="MobiDB-lite"/>
    </source>
</evidence>
<evidence type="ECO:0008006" key="5">
    <source>
        <dbReference type="Google" id="ProtNLM"/>
    </source>
</evidence>
<dbReference type="SUPFAM" id="SSF82185">
    <property type="entry name" value="Histone H3 K4-specific methyltransferase SET7/9 N-terminal domain"/>
    <property type="match status" value="1"/>
</dbReference>
<gene>
    <name evidence="3" type="ORF">CEUSTIGMA_g10359.t1</name>
</gene>
<keyword evidence="4" id="KW-1185">Reference proteome</keyword>
<reference evidence="3 4" key="1">
    <citation type="submission" date="2017-08" db="EMBL/GenBank/DDBJ databases">
        <title>Acidophilic green algal genome provides insights into adaptation to an acidic environment.</title>
        <authorList>
            <person name="Hirooka S."/>
            <person name="Hirose Y."/>
            <person name="Kanesaki Y."/>
            <person name="Higuchi S."/>
            <person name="Fujiwara T."/>
            <person name="Onuma R."/>
            <person name="Era A."/>
            <person name="Ohbayashi R."/>
            <person name="Uzuka A."/>
            <person name="Nozaki H."/>
            <person name="Yoshikawa H."/>
            <person name="Miyagishima S.Y."/>
        </authorList>
    </citation>
    <scope>NUCLEOTIDE SEQUENCE [LARGE SCALE GENOMIC DNA]</scope>
    <source>
        <strain evidence="3 4">NIES-2499</strain>
    </source>
</reference>
<sequence>MAAVSTAPVDQPMSGNGKFYYPNGGVYHGEWKYLIKEPVTPEQEKKGKKPSKDDPPPPPPEPPKRVRHGIGKYIEGRFVYDGEFQEDAVSGFGKFSYPSGACYEGQWLNGLYNGNGKYSWPDGRSYEGAWVDNKMHGHGVFTDASGHKWEGDFHNGSGPGLTCDLR</sequence>
<dbReference type="FunFam" id="2.20.110.10:FF:000025">
    <property type="entry name" value="MORN repeat, putative"/>
    <property type="match status" value="1"/>
</dbReference>
<dbReference type="OrthoDB" id="437960at2759"/>
<protein>
    <recommendedName>
        <fullName evidence="5">MORN repeat-containing protein 5</fullName>
    </recommendedName>
</protein>
<evidence type="ECO:0000313" key="4">
    <source>
        <dbReference type="Proteomes" id="UP000232323"/>
    </source>
</evidence>
<dbReference type="SMART" id="SM00698">
    <property type="entry name" value="MORN"/>
    <property type="match status" value="3"/>
</dbReference>
<evidence type="ECO:0000313" key="3">
    <source>
        <dbReference type="EMBL" id="GAX82932.1"/>
    </source>
</evidence>
<organism evidence="3 4">
    <name type="scientific">Chlamydomonas eustigma</name>
    <dbReference type="NCBI Taxonomy" id="1157962"/>
    <lineage>
        <taxon>Eukaryota</taxon>
        <taxon>Viridiplantae</taxon>
        <taxon>Chlorophyta</taxon>
        <taxon>core chlorophytes</taxon>
        <taxon>Chlorophyceae</taxon>
        <taxon>CS clade</taxon>
        <taxon>Chlamydomonadales</taxon>
        <taxon>Chlamydomonadaceae</taxon>
        <taxon>Chlamydomonas</taxon>
    </lineage>
</organism>
<dbReference type="InterPro" id="IPR052849">
    <property type="entry name" value="MORN_repeat_protein"/>
</dbReference>
<accession>A0A250XJ42</accession>
<dbReference type="Pfam" id="PF02493">
    <property type="entry name" value="MORN"/>
    <property type="match status" value="4"/>
</dbReference>
<dbReference type="PANTHER" id="PTHR46917">
    <property type="entry name" value="MORN REPEAT-CONTAINING PROTEIN 2"/>
    <property type="match status" value="1"/>
</dbReference>
<dbReference type="AlphaFoldDB" id="A0A250XJ42"/>
<dbReference type="InterPro" id="IPR003409">
    <property type="entry name" value="MORN"/>
</dbReference>
<dbReference type="STRING" id="1157962.A0A250XJ42"/>
<dbReference type="Gene3D" id="2.20.110.10">
    <property type="entry name" value="Histone H3 K4-specific methyltransferase SET7/9 N-terminal domain"/>
    <property type="match status" value="2"/>
</dbReference>
<dbReference type="GO" id="GO:0016020">
    <property type="term" value="C:membrane"/>
    <property type="evidence" value="ECO:0007669"/>
    <property type="project" value="UniProtKB-ARBA"/>
</dbReference>